<sequence length="457" mass="55292">MSIVPLFPPCIVNRITRMKIEMLIENDNNQNNPNNDNNNNFRRFFNFNSLFIFTLFPIAFIRAVFMCLFRYDHHIVTTITGSVFHLLHINRLHPEMVALHFGAEQCLYLLWIFSRLKYYHFFRLLIAYCHQIYDPFLNIVDNKKQRLQLYLDYCHQQQSRQQQQQKPSLESNSNFAHCLGLNSRSIDRISQQIRQQFRMQTFVLISVPIILFLMSTMFLFSIDPYQNNFWLFNYSYLWYSFYNFNLAFFTSVWAYYGLLYTTNFFAYFHLNCLILIKKLGTNQQFLKRFRKSRQSRKSMIVIIPFRRHFYHQSRLFTEIRIINNFWSKYLSFTFLMYISLFCNAFYVTIMTKTMLSLKIFFFTFSIQSIFVVSILTMNAAKLFKQNYFSHKQYYSLFARHFRRIDLSTKFKIMQTLDLINSQIVGFSLINDHVIKNDTILAVLFQTITLFFLVTRMV</sequence>
<protein>
    <submittedName>
        <fullName evidence="3">Uncharacterized protein LOC113794915</fullName>
    </submittedName>
</protein>
<dbReference type="InParanoid" id="A0A6P6Y628"/>
<keyword evidence="1" id="KW-0472">Membrane</keyword>
<keyword evidence="1" id="KW-0812">Transmembrane</keyword>
<dbReference type="OrthoDB" id="6522955at2759"/>
<feature type="transmembrane region" description="Helical" evidence="1">
    <location>
        <begin position="50"/>
        <end position="69"/>
    </location>
</feature>
<dbReference type="AlphaFoldDB" id="A0A6P6Y628"/>
<feature type="transmembrane region" description="Helical" evidence="1">
    <location>
        <begin position="329"/>
        <end position="347"/>
    </location>
</feature>
<gene>
    <name evidence="3" type="primary">LOC113794915</name>
</gene>
<reference evidence="3" key="1">
    <citation type="submission" date="2025-08" db="UniProtKB">
        <authorList>
            <consortium name="RefSeq"/>
        </authorList>
    </citation>
    <scope>IDENTIFICATION</scope>
    <source>
        <strain evidence="3">Airmid</strain>
    </source>
</reference>
<keyword evidence="2" id="KW-1185">Reference proteome</keyword>
<feature type="transmembrane region" description="Helical" evidence="1">
    <location>
        <begin position="202"/>
        <end position="222"/>
    </location>
</feature>
<keyword evidence="1" id="KW-1133">Transmembrane helix</keyword>
<feature type="transmembrane region" description="Helical" evidence="1">
    <location>
        <begin position="359"/>
        <end position="380"/>
    </location>
</feature>
<feature type="transmembrane region" description="Helical" evidence="1">
    <location>
        <begin position="438"/>
        <end position="456"/>
    </location>
</feature>
<proteinExistence type="predicted"/>
<dbReference type="Proteomes" id="UP000515146">
    <property type="component" value="Unplaced"/>
</dbReference>
<accession>A0A6P6Y628</accession>
<evidence type="ECO:0000313" key="3">
    <source>
        <dbReference type="RefSeq" id="XP_027200868.1"/>
    </source>
</evidence>
<evidence type="ECO:0000313" key="2">
    <source>
        <dbReference type="Proteomes" id="UP000515146"/>
    </source>
</evidence>
<dbReference type="OMA" id="FIVSINC"/>
<dbReference type="RefSeq" id="XP_027200868.1">
    <property type="nucleotide sequence ID" value="XM_027345067.1"/>
</dbReference>
<name>A0A6P6Y628_DERPT</name>
<dbReference type="KEGG" id="dpte:113794915"/>
<evidence type="ECO:0000256" key="1">
    <source>
        <dbReference type="SAM" id="Phobius"/>
    </source>
</evidence>
<organism evidence="2 3">
    <name type="scientific">Dermatophagoides pteronyssinus</name>
    <name type="common">European house dust mite</name>
    <dbReference type="NCBI Taxonomy" id="6956"/>
    <lineage>
        <taxon>Eukaryota</taxon>
        <taxon>Metazoa</taxon>
        <taxon>Ecdysozoa</taxon>
        <taxon>Arthropoda</taxon>
        <taxon>Chelicerata</taxon>
        <taxon>Arachnida</taxon>
        <taxon>Acari</taxon>
        <taxon>Acariformes</taxon>
        <taxon>Sarcoptiformes</taxon>
        <taxon>Astigmata</taxon>
        <taxon>Psoroptidia</taxon>
        <taxon>Analgoidea</taxon>
        <taxon>Pyroglyphidae</taxon>
        <taxon>Dermatophagoidinae</taxon>
        <taxon>Dermatophagoides</taxon>
    </lineage>
</organism>
<feature type="transmembrane region" description="Helical" evidence="1">
    <location>
        <begin position="242"/>
        <end position="268"/>
    </location>
</feature>